<sequence length="522" mass="58582">MSCNYKTQLYALEETVARVPSAPAFKIPHVDSETQQVLEWEDISYSQFLSDIEHFAKYWLRTLTTDGVQPRSVIGMWLGGMTYIDVLHIYGMMRAGYVPQMFSLRLPNPDVILELVARSNGKALVYDVSYTEAVAGCSLTSHQAIDARSVDVSSVILPPLPTEVDGEDTLMILHTSGSTSGRPKLVPLSFAWWDHGLQKSAQCTRPYNANRLDVNVWMGSMCHMGQEFMLSGAIQHGTCTVQATSQGFSSSELMDMVTRCGLNRMNQFPSFLTVHLRASRQNPKLLAMLQGLDEIFYSGMPLSQEDEGTECGTMLLSVPGWPTMAPPLQPLEGVSYRFSPIESSDTEEHQNANMRMLELVILAESRDCPDRSLRSSDGHYHTGDLFIEVSPGHYVSRGRDDDWIKSENSLRCDTRAIEENTRMTCADLIADCIVVGNFRPSPVLFVEPKADVDAEKLKKDIMRRTRHFHSRRYLHERITSANCIVVVPQGTLPRTASKGNIRRRAVEEAYKSKLDHIFGVKC</sequence>
<name>A0A4S4MUV0_9APHY</name>
<evidence type="ECO:0000313" key="4">
    <source>
        <dbReference type="EMBL" id="THH30086.1"/>
    </source>
</evidence>
<evidence type="ECO:0000259" key="3">
    <source>
        <dbReference type="Pfam" id="PF00501"/>
    </source>
</evidence>
<dbReference type="GO" id="GO:0006631">
    <property type="term" value="P:fatty acid metabolic process"/>
    <property type="evidence" value="ECO:0007669"/>
    <property type="project" value="TreeGrafter"/>
</dbReference>
<dbReference type="OrthoDB" id="429813at2759"/>
<dbReference type="Pfam" id="PF23562">
    <property type="entry name" value="AMP-binding_C_3"/>
    <property type="match status" value="1"/>
</dbReference>
<keyword evidence="5" id="KW-1185">Reference proteome</keyword>
<evidence type="ECO:0000256" key="1">
    <source>
        <dbReference type="ARBA" id="ARBA00006432"/>
    </source>
</evidence>
<accession>A0A4S4MUV0</accession>
<dbReference type="GO" id="GO:0031956">
    <property type="term" value="F:medium-chain fatty acid-CoA ligase activity"/>
    <property type="evidence" value="ECO:0007669"/>
    <property type="project" value="TreeGrafter"/>
</dbReference>
<keyword evidence="2" id="KW-0436">Ligase</keyword>
<dbReference type="PANTHER" id="PTHR43201">
    <property type="entry name" value="ACYL-COA SYNTHETASE"/>
    <property type="match status" value="1"/>
</dbReference>
<evidence type="ECO:0000256" key="2">
    <source>
        <dbReference type="ARBA" id="ARBA00022598"/>
    </source>
</evidence>
<dbReference type="EMBL" id="SGPM01000095">
    <property type="protein sequence ID" value="THH30086.1"/>
    <property type="molecule type" value="Genomic_DNA"/>
</dbReference>
<dbReference type="SUPFAM" id="SSF56801">
    <property type="entry name" value="Acetyl-CoA synthetase-like"/>
    <property type="match status" value="1"/>
</dbReference>
<protein>
    <recommendedName>
        <fullName evidence="3">AMP-dependent synthetase/ligase domain-containing protein</fullName>
    </recommendedName>
</protein>
<dbReference type="InterPro" id="IPR042099">
    <property type="entry name" value="ANL_N_sf"/>
</dbReference>
<dbReference type="Pfam" id="PF00501">
    <property type="entry name" value="AMP-binding"/>
    <property type="match status" value="1"/>
</dbReference>
<proteinExistence type="inferred from homology"/>
<dbReference type="InterPro" id="IPR000873">
    <property type="entry name" value="AMP-dep_synth/lig_dom"/>
</dbReference>
<dbReference type="Proteomes" id="UP000308730">
    <property type="component" value="Unassembled WGS sequence"/>
</dbReference>
<dbReference type="PANTHER" id="PTHR43201:SF5">
    <property type="entry name" value="MEDIUM-CHAIN ACYL-COA LIGASE ACSF2, MITOCHONDRIAL"/>
    <property type="match status" value="1"/>
</dbReference>
<dbReference type="Gene3D" id="3.40.50.12780">
    <property type="entry name" value="N-terminal domain of ligase-like"/>
    <property type="match status" value="1"/>
</dbReference>
<comment type="caution">
    <text evidence="4">The sequence shown here is derived from an EMBL/GenBank/DDBJ whole genome shotgun (WGS) entry which is preliminary data.</text>
</comment>
<evidence type="ECO:0000313" key="5">
    <source>
        <dbReference type="Proteomes" id="UP000308730"/>
    </source>
</evidence>
<reference evidence="4 5" key="1">
    <citation type="submission" date="2019-02" db="EMBL/GenBank/DDBJ databases">
        <title>Genome sequencing of the rare red list fungi Antrodiella citrinella (Flaviporus citrinellus).</title>
        <authorList>
            <person name="Buettner E."/>
            <person name="Kellner H."/>
        </authorList>
    </citation>
    <scope>NUCLEOTIDE SEQUENCE [LARGE SCALE GENOMIC DNA]</scope>
    <source>
        <strain evidence="4 5">DSM 108506</strain>
    </source>
</reference>
<feature type="domain" description="AMP-dependent synthetase/ligase" evidence="3">
    <location>
        <begin position="13"/>
        <end position="305"/>
    </location>
</feature>
<gene>
    <name evidence="4" type="ORF">EUX98_g4130</name>
</gene>
<organism evidence="4 5">
    <name type="scientific">Antrodiella citrinella</name>
    <dbReference type="NCBI Taxonomy" id="2447956"/>
    <lineage>
        <taxon>Eukaryota</taxon>
        <taxon>Fungi</taxon>
        <taxon>Dikarya</taxon>
        <taxon>Basidiomycota</taxon>
        <taxon>Agaricomycotina</taxon>
        <taxon>Agaricomycetes</taxon>
        <taxon>Polyporales</taxon>
        <taxon>Steccherinaceae</taxon>
        <taxon>Antrodiella</taxon>
    </lineage>
</organism>
<comment type="similarity">
    <text evidence="1">Belongs to the ATP-dependent AMP-binding enzyme family.</text>
</comment>
<dbReference type="AlphaFoldDB" id="A0A4S4MUV0"/>